<organism evidence="2">
    <name type="scientific">marine sediment metagenome</name>
    <dbReference type="NCBI Taxonomy" id="412755"/>
    <lineage>
        <taxon>unclassified sequences</taxon>
        <taxon>metagenomes</taxon>
        <taxon>ecological metagenomes</taxon>
    </lineage>
</organism>
<name>X0VF71_9ZZZZ</name>
<dbReference type="SUPFAM" id="SSF143870">
    <property type="entry name" value="PF0523-like"/>
    <property type="match status" value="1"/>
</dbReference>
<comment type="caution">
    <text evidence="2">The sequence shown here is derived from an EMBL/GenBank/DDBJ whole genome shotgun (WGS) entry which is preliminary data.</text>
</comment>
<dbReference type="EMBL" id="BARS01011085">
    <property type="protein sequence ID" value="GAF99195.1"/>
    <property type="molecule type" value="Genomic_DNA"/>
</dbReference>
<sequence length="223" mass="26067">PGMNGMDVKEFSITSLDLNYFVGLNQIKLNNKEFELNQLFKLIEELQTSYRNSIIQFFSDKYIINQDHVFTACYYVQKVFLYNINISKKVNIELFLYLAANRQITPSIEAFGVSEINLEKKLLSFCIISPNDNIAEINKTLIKNLEAEEIYSTLNDKTIEKFNRIKKYFEINDNQIISVLKSYGLVVKDTTLMNENLDNYYLALNDLIYEKMALLSLEKVKRD</sequence>
<dbReference type="NCBIfam" id="NF011465">
    <property type="entry name" value="PRK14886.1-1"/>
    <property type="match status" value="1"/>
</dbReference>
<evidence type="ECO:0000313" key="2">
    <source>
        <dbReference type="EMBL" id="GAF99195.1"/>
    </source>
</evidence>
<dbReference type="InterPro" id="IPR013926">
    <property type="entry name" value="CGI121/TPRKB"/>
</dbReference>
<dbReference type="InterPro" id="IPR036504">
    <property type="entry name" value="CGI121/TPRKB_sf"/>
</dbReference>
<protein>
    <submittedName>
        <fullName evidence="2">Uncharacterized protein</fullName>
    </submittedName>
</protein>
<evidence type="ECO:0000256" key="1">
    <source>
        <dbReference type="ARBA" id="ARBA00005546"/>
    </source>
</evidence>
<dbReference type="Pfam" id="PF08617">
    <property type="entry name" value="CGI-121"/>
    <property type="match status" value="1"/>
</dbReference>
<feature type="non-terminal residue" evidence="2">
    <location>
        <position position="1"/>
    </location>
</feature>
<gene>
    <name evidence="2" type="ORF">S01H1_20299</name>
</gene>
<proteinExistence type="inferred from homology"/>
<dbReference type="AlphaFoldDB" id="X0VF71"/>
<dbReference type="Gene3D" id="3.30.2380.10">
    <property type="entry name" value="CGI121/TPRKB"/>
    <property type="match status" value="1"/>
</dbReference>
<reference evidence="2" key="1">
    <citation type="journal article" date="2014" name="Front. Microbiol.">
        <title>High frequency of phylogenetically diverse reductive dehalogenase-homologous genes in deep subseafloor sedimentary metagenomes.</title>
        <authorList>
            <person name="Kawai M."/>
            <person name="Futagami T."/>
            <person name="Toyoda A."/>
            <person name="Takaki Y."/>
            <person name="Nishi S."/>
            <person name="Hori S."/>
            <person name="Arai W."/>
            <person name="Tsubouchi T."/>
            <person name="Morono Y."/>
            <person name="Uchiyama I."/>
            <person name="Ito T."/>
            <person name="Fujiyama A."/>
            <person name="Inagaki F."/>
            <person name="Takami H."/>
        </authorList>
    </citation>
    <scope>NUCLEOTIDE SEQUENCE</scope>
    <source>
        <strain evidence="2">Expedition CK06-06</strain>
    </source>
</reference>
<accession>X0VF71</accession>
<comment type="similarity">
    <text evidence="1">Belongs to the CGI121/TPRKB family.</text>
</comment>